<feature type="modified residue" description="4-aspartylphosphate" evidence="5">
    <location>
        <position position="57"/>
    </location>
</feature>
<keyword evidence="1 5" id="KW-0597">Phosphoprotein</keyword>
<dbReference type="EMBL" id="BJOV01000005">
    <property type="protein sequence ID" value="GEE03734.1"/>
    <property type="molecule type" value="Genomic_DNA"/>
</dbReference>
<dbReference type="SUPFAM" id="SSF46894">
    <property type="entry name" value="C-terminal effector domain of the bipartite response regulators"/>
    <property type="match status" value="1"/>
</dbReference>
<dbReference type="SMART" id="SM00448">
    <property type="entry name" value="REC"/>
    <property type="match status" value="1"/>
</dbReference>
<feature type="domain" description="Response regulatory" evidence="7">
    <location>
        <begin position="6"/>
        <end position="124"/>
    </location>
</feature>
<gene>
    <name evidence="8" type="ORF">nbrc107696_41800</name>
</gene>
<dbReference type="OrthoDB" id="9808843at2"/>
<dbReference type="AlphaFoldDB" id="A0A7I9VEJ5"/>
<evidence type="ECO:0000256" key="2">
    <source>
        <dbReference type="ARBA" id="ARBA00023015"/>
    </source>
</evidence>
<evidence type="ECO:0000313" key="8">
    <source>
        <dbReference type="EMBL" id="GEE03734.1"/>
    </source>
</evidence>
<dbReference type="SUPFAM" id="SSF52172">
    <property type="entry name" value="CheY-like"/>
    <property type="match status" value="1"/>
</dbReference>
<dbReference type="Pfam" id="PF00072">
    <property type="entry name" value="Response_reg"/>
    <property type="match status" value="1"/>
</dbReference>
<dbReference type="Gene3D" id="3.40.50.2300">
    <property type="match status" value="1"/>
</dbReference>
<dbReference type="PANTHER" id="PTHR43214:SF24">
    <property type="entry name" value="TRANSCRIPTIONAL REGULATORY PROTEIN NARL-RELATED"/>
    <property type="match status" value="1"/>
</dbReference>
<name>A0A7I9VEJ5_9ACTN</name>
<reference evidence="9" key="1">
    <citation type="submission" date="2019-06" db="EMBL/GenBank/DDBJ databases">
        <title>Gordonia isolated from sludge of a wastewater treatment plant.</title>
        <authorList>
            <person name="Tamura T."/>
            <person name="Aoyama K."/>
            <person name="Kang Y."/>
            <person name="Saito S."/>
            <person name="Akiyama N."/>
            <person name="Yazawa K."/>
            <person name="Gonoi T."/>
            <person name="Mikami Y."/>
        </authorList>
    </citation>
    <scope>NUCLEOTIDE SEQUENCE [LARGE SCALE GENOMIC DNA]</scope>
    <source>
        <strain evidence="9">NBRC 107696</strain>
    </source>
</reference>
<protein>
    <submittedName>
        <fullName evidence="8">DNA-binding response regulator</fullName>
    </submittedName>
</protein>
<evidence type="ECO:0000256" key="4">
    <source>
        <dbReference type="ARBA" id="ARBA00023163"/>
    </source>
</evidence>
<dbReference type="InterPro" id="IPR011006">
    <property type="entry name" value="CheY-like_superfamily"/>
</dbReference>
<dbReference type="SMART" id="SM00421">
    <property type="entry name" value="HTH_LUXR"/>
    <property type="match status" value="1"/>
</dbReference>
<evidence type="ECO:0000256" key="5">
    <source>
        <dbReference type="PROSITE-ProRule" id="PRU00169"/>
    </source>
</evidence>
<sequence>MTRPLRVVVADDQALFRSTLQLLIDSEPDMTVVGSARDGAEAVRAVRRTVPDVAILDIRMPGVDGIAATRAIVSDPLLARTRVLILTTFEFDDNVARALRAGASGFLGKDARPAELLESIRSVADGSVRMSASATRMLVDEFLARPVGSAIHGEDRLHDLTPREREVVVLVAGGADNAEIARALGITVLTAKTHVNRAMAKLDARDRAQLVVRSYELGLVTPGGRRGHR</sequence>
<dbReference type="PRINTS" id="PR00038">
    <property type="entry name" value="HTHLUXR"/>
</dbReference>
<evidence type="ECO:0000256" key="1">
    <source>
        <dbReference type="ARBA" id="ARBA00022553"/>
    </source>
</evidence>
<keyword evidence="4" id="KW-0804">Transcription</keyword>
<evidence type="ECO:0000259" key="6">
    <source>
        <dbReference type="PROSITE" id="PS50043"/>
    </source>
</evidence>
<accession>A0A7I9VEJ5</accession>
<dbReference type="RefSeq" id="WP_161897206.1">
    <property type="nucleotide sequence ID" value="NZ_BJOV01000005.1"/>
</dbReference>
<keyword evidence="9" id="KW-1185">Reference proteome</keyword>
<dbReference type="InterPro" id="IPR001789">
    <property type="entry name" value="Sig_transdc_resp-reg_receiver"/>
</dbReference>
<proteinExistence type="predicted"/>
<keyword evidence="3 8" id="KW-0238">DNA-binding</keyword>
<dbReference type="GO" id="GO:0006355">
    <property type="term" value="P:regulation of DNA-templated transcription"/>
    <property type="evidence" value="ECO:0007669"/>
    <property type="project" value="InterPro"/>
</dbReference>
<dbReference type="InterPro" id="IPR058245">
    <property type="entry name" value="NreC/VraR/RcsB-like_REC"/>
</dbReference>
<dbReference type="PROSITE" id="PS50043">
    <property type="entry name" value="HTH_LUXR_2"/>
    <property type="match status" value="1"/>
</dbReference>
<dbReference type="GO" id="GO:0003677">
    <property type="term" value="F:DNA binding"/>
    <property type="evidence" value="ECO:0007669"/>
    <property type="project" value="UniProtKB-KW"/>
</dbReference>
<evidence type="ECO:0000256" key="3">
    <source>
        <dbReference type="ARBA" id="ARBA00023125"/>
    </source>
</evidence>
<dbReference type="Pfam" id="PF00196">
    <property type="entry name" value="GerE"/>
    <property type="match status" value="1"/>
</dbReference>
<dbReference type="InterPro" id="IPR000792">
    <property type="entry name" value="Tscrpt_reg_LuxR_C"/>
</dbReference>
<dbReference type="CDD" id="cd17535">
    <property type="entry name" value="REC_NarL-like"/>
    <property type="match status" value="1"/>
</dbReference>
<evidence type="ECO:0000313" key="9">
    <source>
        <dbReference type="Proteomes" id="UP000444960"/>
    </source>
</evidence>
<dbReference type="Proteomes" id="UP000444960">
    <property type="component" value="Unassembled WGS sequence"/>
</dbReference>
<organism evidence="8 9">
    <name type="scientific">Gordonia spumicola</name>
    <dbReference type="NCBI Taxonomy" id="589161"/>
    <lineage>
        <taxon>Bacteria</taxon>
        <taxon>Bacillati</taxon>
        <taxon>Actinomycetota</taxon>
        <taxon>Actinomycetes</taxon>
        <taxon>Mycobacteriales</taxon>
        <taxon>Gordoniaceae</taxon>
        <taxon>Gordonia</taxon>
    </lineage>
</organism>
<keyword evidence="2" id="KW-0805">Transcription regulation</keyword>
<dbReference type="CDD" id="cd06170">
    <property type="entry name" value="LuxR_C_like"/>
    <property type="match status" value="1"/>
</dbReference>
<dbReference type="InterPro" id="IPR039420">
    <property type="entry name" value="WalR-like"/>
</dbReference>
<feature type="domain" description="HTH luxR-type" evidence="6">
    <location>
        <begin position="153"/>
        <end position="218"/>
    </location>
</feature>
<evidence type="ECO:0000259" key="7">
    <source>
        <dbReference type="PROSITE" id="PS50110"/>
    </source>
</evidence>
<comment type="caution">
    <text evidence="8">The sequence shown here is derived from an EMBL/GenBank/DDBJ whole genome shotgun (WGS) entry which is preliminary data.</text>
</comment>
<dbReference type="GO" id="GO:0000160">
    <property type="term" value="P:phosphorelay signal transduction system"/>
    <property type="evidence" value="ECO:0007669"/>
    <property type="project" value="InterPro"/>
</dbReference>
<dbReference type="InterPro" id="IPR016032">
    <property type="entry name" value="Sig_transdc_resp-reg_C-effctor"/>
</dbReference>
<dbReference type="PANTHER" id="PTHR43214">
    <property type="entry name" value="TWO-COMPONENT RESPONSE REGULATOR"/>
    <property type="match status" value="1"/>
</dbReference>
<dbReference type="PROSITE" id="PS50110">
    <property type="entry name" value="RESPONSE_REGULATORY"/>
    <property type="match status" value="1"/>
</dbReference>